<organism evidence="1 4">
    <name type="scientific">Adineta steineri</name>
    <dbReference type="NCBI Taxonomy" id="433720"/>
    <lineage>
        <taxon>Eukaryota</taxon>
        <taxon>Metazoa</taxon>
        <taxon>Spiralia</taxon>
        <taxon>Gnathifera</taxon>
        <taxon>Rotifera</taxon>
        <taxon>Eurotatoria</taxon>
        <taxon>Bdelloidea</taxon>
        <taxon>Adinetida</taxon>
        <taxon>Adinetidae</taxon>
        <taxon>Adineta</taxon>
    </lineage>
</organism>
<gene>
    <name evidence="1" type="ORF">BJG266_LOCUS24217</name>
    <name evidence="2" type="ORF">QVE165_LOCUS33464</name>
</gene>
<sequence>MSRIYEDNLKDLSSAIKYRLLKHDATVQINEILPFHDSQEIEDRNCCVAESHLQLADIYLKLHDLEAARRSLTAAKKLYEGMDWKNKVVDIEEKLSAVDRQEQDTE</sequence>
<accession>A0A814SVY2</accession>
<evidence type="ECO:0000313" key="3">
    <source>
        <dbReference type="Proteomes" id="UP000663832"/>
    </source>
</evidence>
<keyword evidence="3" id="KW-1185">Reference proteome</keyword>
<evidence type="ECO:0000313" key="4">
    <source>
        <dbReference type="Proteomes" id="UP000663877"/>
    </source>
</evidence>
<proteinExistence type="predicted"/>
<protein>
    <submittedName>
        <fullName evidence="1">Uncharacterized protein</fullName>
    </submittedName>
</protein>
<dbReference type="Proteomes" id="UP000663832">
    <property type="component" value="Unassembled WGS sequence"/>
</dbReference>
<evidence type="ECO:0000313" key="1">
    <source>
        <dbReference type="EMBL" id="CAF1153310.1"/>
    </source>
</evidence>
<dbReference type="Proteomes" id="UP000663877">
    <property type="component" value="Unassembled WGS sequence"/>
</dbReference>
<comment type="caution">
    <text evidence="1">The sequence shown here is derived from an EMBL/GenBank/DDBJ whole genome shotgun (WGS) entry which is preliminary data.</text>
</comment>
<dbReference type="AlphaFoldDB" id="A0A814SVY2"/>
<evidence type="ECO:0000313" key="2">
    <source>
        <dbReference type="EMBL" id="CAF1341461.1"/>
    </source>
</evidence>
<reference evidence="1" key="1">
    <citation type="submission" date="2021-02" db="EMBL/GenBank/DDBJ databases">
        <authorList>
            <person name="Nowell W R."/>
        </authorList>
    </citation>
    <scope>NUCLEOTIDE SEQUENCE</scope>
</reference>
<name>A0A814SVY2_9BILA</name>
<dbReference type="EMBL" id="CAJNOM010000306">
    <property type="protein sequence ID" value="CAF1341461.1"/>
    <property type="molecule type" value="Genomic_DNA"/>
</dbReference>
<dbReference type="EMBL" id="CAJNOI010000170">
    <property type="protein sequence ID" value="CAF1153310.1"/>
    <property type="molecule type" value="Genomic_DNA"/>
</dbReference>